<sequence>MTEDVNTAPVEAPAWESARTVWSASGVDLPATMNSNNAHFLADLKGAEDAFGEAITPHLFRDCAATSIA</sequence>
<accession>A0A382AX72</accession>
<reference evidence="1" key="1">
    <citation type="submission" date="2018-05" db="EMBL/GenBank/DDBJ databases">
        <authorList>
            <person name="Lanie J.A."/>
            <person name="Ng W.-L."/>
            <person name="Kazmierczak K.M."/>
            <person name="Andrzejewski T.M."/>
            <person name="Davidsen T.M."/>
            <person name="Wayne K.J."/>
            <person name="Tettelin H."/>
            <person name="Glass J.I."/>
            <person name="Rusch D."/>
            <person name="Podicherti R."/>
            <person name="Tsui H.-C.T."/>
            <person name="Winkler M.E."/>
        </authorList>
    </citation>
    <scope>NUCLEOTIDE SEQUENCE</scope>
</reference>
<organism evidence="1">
    <name type="scientific">marine metagenome</name>
    <dbReference type="NCBI Taxonomy" id="408172"/>
    <lineage>
        <taxon>unclassified sequences</taxon>
        <taxon>metagenomes</taxon>
        <taxon>ecological metagenomes</taxon>
    </lineage>
</organism>
<dbReference type="EMBL" id="UINC01027195">
    <property type="protein sequence ID" value="SVB06038.1"/>
    <property type="molecule type" value="Genomic_DNA"/>
</dbReference>
<dbReference type="AlphaFoldDB" id="A0A382AX72"/>
<name>A0A382AX72_9ZZZZ</name>
<protein>
    <submittedName>
        <fullName evidence="1">Uncharacterized protein</fullName>
    </submittedName>
</protein>
<gene>
    <name evidence="1" type="ORF">METZ01_LOCUS158892</name>
</gene>
<proteinExistence type="predicted"/>
<feature type="non-terminal residue" evidence="1">
    <location>
        <position position="69"/>
    </location>
</feature>
<evidence type="ECO:0000313" key="1">
    <source>
        <dbReference type="EMBL" id="SVB06038.1"/>
    </source>
</evidence>